<proteinExistence type="predicted"/>
<feature type="transmembrane region" description="Helical" evidence="9">
    <location>
        <begin position="269"/>
        <end position="288"/>
    </location>
</feature>
<keyword evidence="3 9" id="KW-0812">Transmembrane</keyword>
<evidence type="ECO:0000313" key="13">
    <source>
        <dbReference type="Proteomes" id="UP001296706"/>
    </source>
</evidence>
<feature type="transmembrane region" description="Helical" evidence="9">
    <location>
        <begin position="162"/>
        <end position="185"/>
    </location>
</feature>
<dbReference type="InterPro" id="IPR008457">
    <property type="entry name" value="Cu-R_CopD_dom"/>
</dbReference>
<keyword evidence="6 9" id="KW-1133">Transmembrane helix</keyword>
<dbReference type="InterPro" id="IPR007348">
    <property type="entry name" value="CopC_dom"/>
</dbReference>
<comment type="subcellular location">
    <subcellularLocation>
        <location evidence="1">Cell membrane</location>
        <topology evidence="1">Multi-pass membrane protein</topology>
    </subcellularLocation>
</comment>
<evidence type="ECO:0000313" key="12">
    <source>
        <dbReference type="EMBL" id="NMH77943.1"/>
    </source>
</evidence>
<evidence type="ECO:0000256" key="6">
    <source>
        <dbReference type="ARBA" id="ARBA00022989"/>
    </source>
</evidence>
<evidence type="ECO:0000256" key="7">
    <source>
        <dbReference type="ARBA" id="ARBA00023008"/>
    </source>
</evidence>
<dbReference type="RefSeq" id="WP_169396016.1">
    <property type="nucleotide sequence ID" value="NZ_BAAAJH010000013.1"/>
</dbReference>
<evidence type="ECO:0000256" key="5">
    <source>
        <dbReference type="ARBA" id="ARBA00022729"/>
    </source>
</evidence>
<reference evidence="12 13" key="1">
    <citation type="submission" date="2020-04" db="EMBL/GenBank/DDBJ databases">
        <authorList>
            <person name="Klaysubun C."/>
            <person name="Duangmal K."/>
            <person name="Lipun K."/>
        </authorList>
    </citation>
    <scope>NUCLEOTIDE SEQUENCE [LARGE SCALE GENOMIC DNA]</scope>
    <source>
        <strain evidence="12 13">JCM 11839</strain>
    </source>
</reference>
<dbReference type="InterPro" id="IPR014756">
    <property type="entry name" value="Ig_E-set"/>
</dbReference>
<gene>
    <name evidence="12" type="ORF">HF577_12720</name>
</gene>
<evidence type="ECO:0000259" key="10">
    <source>
        <dbReference type="Pfam" id="PF04234"/>
    </source>
</evidence>
<organism evidence="12 13">
    <name type="scientific">Pseudonocardia xinjiangensis</name>
    <dbReference type="NCBI Taxonomy" id="75289"/>
    <lineage>
        <taxon>Bacteria</taxon>
        <taxon>Bacillati</taxon>
        <taxon>Actinomycetota</taxon>
        <taxon>Actinomycetes</taxon>
        <taxon>Pseudonocardiales</taxon>
        <taxon>Pseudonocardiaceae</taxon>
        <taxon>Pseudonocardia</taxon>
    </lineage>
</organism>
<feature type="transmembrane region" description="Helical" evidence="9">
    <location>
        <begin position="300"/>
        <end position="328"/>
    </location>
</feature>
<feature type="transmembrane region" description="Helical" evidence="9">
    <location>
        <begin position="377"/>
        <end position="398"/>
    </location>
</feature>
<feature type="transmembrane region" description="Helical" evidence="9">
    <location>
        <begin position="242"/>
        <end position="262"/>
    </location>
</feature>
<feature type="transmembrane region" description="Helical" evidence="9">
    <location>
        <begin position="418"/>
        <end position="435"/>
    </location>
</feature>
<evidence type="ECO:0000256" key="3">
    <source>
        <dbReference type="ARBA" id="ARBA00022692"/>
    </source>
</evidence>
<feature type="domain" description="CopC" evidence="10">
    <location>
        <begin position="36"/>
        <end position="131"/>
    </location>
</feature>
<feature type="domain" description="Copper resistance protein D" evidence="11">
    <location>
        <begin position="340"/>
        <end position="433"/>
    </location>
</feature>
<keyword evidence="2" id="KW-1003">Cell membrane</keyword>
<dbReference type="Pfam" id="PF05425">
    <property type="entry name" value="CopD"/>
    <property type="match status" value="1"/>
</dbReference>
<comment type="caution">
    <text evidence="12">The sequence shown here is derived from an EMBL/GenBank/DDBJ whole genome shotgun (WGS) entry which is preliminary data.</text>
</comment>
<keyword evidence="7" id="KW-0186">Copper</keyword>
<evidence type="ECO:0000259" key="11">
    <source>
        <dbReference type="Pfam" id="PF05425"/>
    </source>
</evidence>
<dbReference type="PANTHER" id="PTHR34820">
    <property type="entry name" value="INNER MEMBRANE PROTEIN YEBZ"/>
    <property type="match status" value="1"/>
</dbReference>
<feature type="transmembrane region" description="Helical" evidence="9">
    <location>
        <begin position="340"/>
        <end position="357"/>
    </location>
</feature>
<name>A0ABX1RC34_9PSEU</name>
<dbReference type="Gene3D" id="2.60.40.1220">
    <property type="match status" value="1"/>
</dbReference>
<protein>
    <submittedName>
        <fullName evidence="12">Copper resistance protein CopC/CopD</fullName>
    </submittedName>
</protein>
<evidence type="ECO:0000256" key="8">
    <source>
        <dbReference type="ARBA" id="ARBA00023136"/>
    </source>
</evidence>
<accession>A0ABX1RC34</accession>
<sequence>MSRILRLGGPRLLTLVLAAVLSCVTVVGLAGPAAAHAVLDSSSPQDGARLEHAPATVTLTFDEAVQPIPASDEVISATGDRVDTGRLTQSADGTTIVLPLRPDLPTGTYAVTWRVVSADTHIVGGSITFGVGVDPSAAPVAPVAPPDRARALDVTADAGEGLLYLGIVLLVGVAAAAAALWPWALAARRTRLLMWAGWLLMVLSTIAPFLLQGPRAENESWSAVWRFADAGQTLDSAFGRELLARLLLLVVVAPLLTTAWAGRLQRRRYAVAGGTVAVALLVTVALTGHEAVGSDVPAAMISAVLHLAAMAVWLGGLAVLFTIVLPAARSGGFPLSAAGMTRWSCVAYSCVACLVLTGEFQASRQIDPVEALWSTGYGVVLLVKLAVIGLVLVAAAVAQRRVLTGGDVRSVVRRSVRIEAGLAVVVLAVTALLVSEPPGNTTYGPPSDMTAPLGPDTVHVHVDGTRRGRQSLELTVTDAAGRPAPVQAITASLSSTEVAALAVALAPDPGPAPTTASARWHSTDAVVPLPGPWTLALDVTVDSADAYSTAAHYRVY</sequence>
<evidence type="ECO:0000256" key="2">
    <source>
        <dbReference type="ARBA" id="ARBA00022475"/>
    </source>
</evidence>
<dbReference type="InterPro" id="IPR032694">
    <property type="entry name" value="CopC/D"/>
</dbReference>
<keyword evidence="4" id="KW-0479">Metal-binding</keyword>
<evidence type="ECO:0000256" key="1">
    <source>
        <dbReference type="ARBA" id="ARBA00004651"/>
    </source>
</evidence>
<evidence type="ECO:0000256" key="4">
    <source>
        <dbReference type="ARBA" id="ARBA00022723"/>
    </source>
</evidence>
<keyword evidence="13" id="KW-1185">Reference proteome</keyword>
<dbReference type="InterPro" id="IPR014755">
    <property type="entry name" value="Cu-Rt/internalin_Ig-like"/>
</dbReference>
<dbReference type="EMBL" id="JAAXKY010000033">
    <property type="protein sequence ID" value="NMH77943.1"/>
    <property type="molecule type" value="Genomic_DNA"/>
</dbReference>
<dbReference type="PANTHER" id="PTHR34820:SF4">
    <property type="entry name" value="INNER MEMBRANE PROTEIN YEBZ"/>
    <property type="match status" value="1"/>
</dbReference>
<dbReference type="SUPFAM" id="SSF81296">
    <property type="entry name" value="E set domains"/>
    <property type="match status" value="1"/>
</dbReference>
<keyword evidence="8 9" id="KW-0472">Membrane</keyword>
<keyword evidence="5" id="KW-0732">Signal</keyword>
<dbReference type="Pfam" id="PF04234">
    <property type="entry name" value="CopC"/>
    <property type="match status" value="1"/>
</dbReference>
<evidence type="ECO:0000256" key="9">
    <source>
        <dbReference type="SAM" id="Phobius"/>
    </source>
</evidence>
<feature type="transmembrane region" description="Helical" evidence="9">
    <location>
        <begin position="192"/>
        <end position="211"/>
    </location>
</feature>
<dbReference type="PROSITE" id="PS51257">
    <property type="entry name" value="PROKAR_LIPOPROTEIN"/>
    <property type="match status" value="1"/>
</dbReference>
<dbReference type="Proteomes" id="UP001296706">
    <property type="component" value="Unassembled WGS sequence"/>
</dbReference>